<dbReference type="GO" id="GO:0044010">
    <property type="term" value="P:single-species biofilm formation"/>
    <property type="evidence" value="ECO:0007669"/>
    <property type="project" value="TreeGrafter"/>
</dbReference>
<evidence type="ECO:0000313" key="2">
    <source>
        <dbReference type="EMBL" id="SFS90117.1"/>
    </source>
</evidence>
<gene>
    <name evidence="2" type="ORF">SAMN04488050_106174</name>
</gene>
<name>A0A1I6TMA3_9RHOB</name>
<reference evidence="3" key="1">
    <citation type="submission" date="2016-10" db="EMBL/GenBank/DDBJ databases">
        <authorList>
            <person name="Varghese N."/>
            <person name="Submissions S."/>
        </authorList>
    </citation>
    <scope>NUCLEOTIDE SEQUENCE [LARGE SCALE GENOMIC DNA]</scope>
    <source>
        <strain evidence="3">DSM 26894</strain>
    </source>
</reference>
<organism evidence="2 3">
    <name type="scientific">Alloyangia pacifica</name>
    <dbReference type="NCBI Taxonomy" id="311180"/>
    <lineage>
        <taxon>Bacteria</taxon>
        <taxon>Pseudomonadati</taxon>
        <taxon>Pseudomonadota</taxon>
        <taxon>Alphaproteobacteria</taxon>
        <taxon>Rhodobacterales</taxon>
        <taxon>Roseobacteraceae</taxon>
        <taxon>Alloyangia</taxon>
    </lineage>
</organism>
<dbReference type="PANTHER" id="PTHR43685">
    <property type="entry name" value="GLYCOSYLTRANSFERASE"/>
    <property type="match status" value="1"/>
</dbReference>
<dbReference type="AlphaFoldDB" id="A0A1I6TMA3"/>
<feature type="domain" description="Glycosyltransferase 2-like" evidence="1">
    <location>
        <begin position="5"/>
        <end position="164"/>
    </location>
</feature>
<dbReference type="SUPFAM" id="SSF53448">
    <property type="entry name" value="Nucleotide-diphospho-sugar transferases"/>
    <property type="match status" value="1"/>
</dbReference>
<keyword evidence="3" id="KW-1185">Reference proteome</keyword>
<dbReference type="InterPro" id="IPR001173">
    <property type="entry name" value="Glyco_trans_2-like"/>
</dbReference>
<dbReference type="RefSeq" id="WP_092425120.1">
    <property type="nucleotide sequence ID" value="NZ_FNCL01000006.1"/>
</dbReference>
<dbReference type="GO" id="GO:0016740">
    <property type="term" value="F:transferase activity"/>
    <property type="evidence" value="ECO:0007669"/>
    <property type="project" value="UniProtKB-KW"/>
</dbReference>
<evidence type="ECO:0000313" key="3">
    <source>
        <dbReference type="Proteomes" id="UP000199392"/>
    </source>
</evidence>
<dbReference type="OrthoDB" id="5291101at2"/>
<protein>
    <submittedName>
        <fullName evidence="2">Glycosyl transferase family 2</fullName>
    </submittedName>
</protein>
<dbReference type="CDD" id="cd00761">
    <property type="entry name" value="Glyco_tranf_GTA_type"/>
    <property type="match status" value="1"/>
</dbReference>
<dbReference type="Pfam" id="PF00535">
    <property type="entry name" value="Glycos_transf_2"/>
    <property type="match status" value="1"/>
</dbReference>
<keyword evidence="2" id="KW-0808">Transferase</keyword>
<dbReference type="PANTHER" id="PTHR43685:SF2">
    <property type="entry name" value="GLYCOSYLTRANSFERASE 2-LIKE DOMAIN-CONTAINING PROTEIN"/>
    <property type="match status" value="1"/>
</dbReference>
<evidence type="ECO:0000259" key="1">
    <source>
        <dbReference type="Pfam" id="PF00535"/>
    </source>
</evidence>
<dbReference type="Gene3D" id="3.90.550.10">
    <property type="entry name" value="Spore Coat Polysaccharide Biosynthesis Protein SpsA, Chain A"/>
    <property type="match status" value="1"/>
</dbReference>
<proteinExistence type="predicted"/>
<accession>A0A1I6TMA3</accession>
<sequence length="325" mass="35407">MPRASIIVTVGTTADRLQDSLRSLCAQSFPDFEIIVVIDGSVDGCSEVAEGFGDLRIRVLRQRARGIPGARNTGIAAARGSIIGFCDAGDLWAANKLAAHVEHLQSSSTIGLSYSGFEMVTAKGARTNMWKLPRRRAIGAAAIFKRNPIGPASSAVFRRAALDSIAFRPPQETERDWWFDETFRQVETLELWLRLALVTDWEIAGIPRRLCTCRSSSADPAASMGKQLAAWERMVAKLSAQDRHFFARHASVARAYHLRHLARCAIAVGDAPGSARLLRAALACSLRPIIEEPRKTLAICASSLLLTAARTPLYDRLAGQRGKSA</sequence>
<dbReference type="STRING" id="311180.SAMN04488050_106174"/>
<dbReference type="Proteomes" id="UP000199392">
    <property type="component" value="Unassembled WGS sequence"/>
</dbReference>
<dbReference type="InterPro" id="IPR050834">
    <property type="entry name" value="Glycosyltransf_2"/>
</dbReference>
<dbReference type="InterPro" id="IPR029044">
    <property type="entry name" value="Nucleotide-diphossugar_trans"/>
</dbReference>
<dbReference type="EMBL" id="FOZW01000006">
    <property type="protein sequence ID" value="SFS90117.1"/>
    <property type="molecule type" value="Genomic_DNA"/>
</dbReference>